<evidence type="ECO:0000313" key="2">
    <source>
        <dbReference type="Proteomes" id="UP001163603"/>
    </source>
</evidence>
<dbReference type="EMBL" id="CM047740">
    <property type="protein sequence ID" value="KAJ0040584.1"/>
    <property type="molecule type" value="Genomic_DNA"/>
</dbReference>
<dbReference type="Proteomes" id="UP001163603">
    <property type="component" value="Chromosome 5"/>
</dbReference>
<accession>A0ACC0YSN1</accession>
<gene>
    <name evidence="1" type="ORF">Pint_27008</name>
</gene>
<reference evidence="2" key="1">
    <citation type="journal article" date="2023" name="G3 (Bethesda)">
        <title>Genome assembly and association tests identify interacting loci associated with vigor, precocity, and sex in interspecific pistachio rootstocks.</title>
        <authorList>
            <person name="Palmer W."/>
            <person name="Jacygrad E."/>
            <person name="Sagayaradj S."/>
            <person name="Cavanaugh K."/>
            <person name="Han R."/>
            <person name="Bertier L."/>
            <person name="Beede B."/>
            <person name="Kafkas S."/>
            <person name="Golino D."/>
            <person name="Preece J."/>
            <person name="Michelmore R."/>
        </authorList>
    </citation>
    <scope>NUCLEOTIDE SEQUENCE [LARGE SCALE GENOMIC DNA]</scope>
</reference>
<evidence type="ECO:0000313" key="1">
    <source>
        <dbReference type="EMBL" id="KAJ0040584.1"/>
    </source>
</evidence>
<keyword evidence="2" id="KW-1185">Reference proteome</keyword>
<sequence length="184" mass="20784">MERISIPGRKTIIRIWERKAVAQNKLVHDSLPKGDVNNCKDLNPQKGNNSNSEHSLEEQPKGPQRKIEKQKDFGKQPGFKNKDNTNIDTGLPKIVSGARNPSSEQQKDVPKQAKNIENQINTRTSSPIIANSSTLDKVDKSLREQQKSVTKPRASRKMIKTRCQVTTSVKTTLERHQNRQKIVG</sequence>
<organism evidence="1 2">
    <name type="scientific">Pistacia integerrima</name>
    <dbReference type="NCBI Taxonomy" id="434235"/>
    <lineage>
        <taxon>Eukaryota</taxon>
        <taxon>Viridiplantae</taxon>
        <taxon>Streptophyta</taxon>
        <taxon>Embryophyta</taxon>
        <taxon>Tracheophyta</taxon>
        <taxon>Spermatophyta</taxon>
        <taxon>Magnoliopsida</taxon>
        <taxon>eudicotyledons</taxon>
        <taxon>Gunneridae</taxon>
        <taxon>Pentapetalae</taxon>
        <taxon>rosids</taxon>
        <taxon>malvids</taxon>
        <taxon>Sapindales</taxon>
        <taxon>Anacardiaceae</taxon>
        <taxon>Pistacia</taxon>
    </lineage>
</organism>
<proteinExistence type="predicted"/>
<comment type="caution">
    <text evidence="1">The sequence shown here is derived from an EMBL/GenBank/DDBJ whole genome shotgun (WGS) entry which is preliminary data.</text>
</comment>
<name>A0ACC0YSN1_9ROSI</name>
<protein>
    <submittedName>
        <fullName evidence="1">Uncharacterized protein</fullName>
    </submittedName>
</protein>